<protein>
    <submittedName>
        <fullName evidence="4">RNA methyltransferase</fullName>
    </submittedName>
</protein>
<dbReference type="InterPro" id="IPR051259">
    <property type="entry name" value="rRNA_Methyltransferase"/>
</dbReference>
<proteinExistence type="predicted"/>
<accession>A0ABN2CBN4</accession>
<evidence type="ECO:0000313" key="5">
    <source>
        <dbReference type="Proteomes" id="UP001501705"/>
    </source>
</evidence>
<dbReference type="PANTHER" id="PTHR43191:SF2">
    <property type="entry name" value="RRNA METHYLTRANSFERASE 3, MITOCHONDRIAL"/>
    <property type="match status" value="1"/>
</dbReference>
<dbReference type="RefSeq" id="WP_344232255.1">
    <property type="nucleotide sequence ID" value="NZ_BAAAPH010000003.1"/>
</dbReference>
<dbReference type="Proteomes" id="UP001501705">
    <property type="component" value="Unassembled WGS sequence"/>
</dbReference>
<organism evidence="4 5">
    <name type="scientific">Kribbella hippodromi</name>
    <dbReference type="NCBI Taxonomy" id="434347"/>
    <lineage>
        <taxon>Bacteria</taxon>
        <taxon>Bacillati</taxon>
        <taxon>Actinomycetota</taxon>
        <taxon>Actinomycetes</taxon>
        <taxon>Propionibacteriales</taxon>
        <taxon>Kribbellaceae</taxon>
        <taxon>Kribbella</taxon>
    </lineage>
</organism>
<dbReference type="InterPro" id="IPR001537">
    <property type="entry name" value="SpoU_MeTrfase"/>
</dbReference>
<dbReference type="EMBL" id="BAAAPH010000003">
    <property type="protein sequence ID" value="GAA1556188.1"/>
    <property type="molecule type" value="Genomic_DNA"/>
</dbReference>
<name>A0ABN2CBN4_9ACTN</name>
<dbReference type="GO" id="GO:0032259">
    <property type="term" value="P:methylation"/>
    <property type="evidence" value="ECO:0007669"/>
    <property type="project" value="UniProtKB-KW"/>
</dbReference>
<dbReference type="SUPFAM" id="SSF75217">
    <property type="entry name" value="alpha/beta knot"/>
    <property type="match status" value="1"/>
</dbReference>
<dbReference type="InterPro" id="IPR029028">
    <property type="entry name" value="Alpha/beta_knot_MTases"/>
</dbReference>
<keyword evidence="2" id="KW-0808">Transferase</keyword>
<evidence type="ECO:0000256" key="2">
    <source>
        <dbReference type="ARBA" id="ARBA00022679"/>
    </source>
</evidence>
<sequence length="287" mass="31348">MTVHPVASIGAQHPRVRDLLTLRKDGSPGRIMVEGGWEHDRLLTTTAIIETLFWCPEAAPAYVSRTTDRALPDDVGRTTDRALPDDVGRIADRALEVYRISAKLLARLSRKTRSDGLISIARLPEWHRHAFQFTEESLVLVADGVEYAGNLGTLIRTADAAKVDCLILTSRRARPTHPAVYSASRGTVLSTPILEFDDIPAAAAWLRSHRFHVHLADPAATGSYRIPRYDGPTAFVVGSEGSGLSREWHAEGFGAVSIPMLGQADSLNVALSAGILLFEARARKEGW</sequence>
<keyword evidence="1 4" id="KW-0489">Methyltransferase</keyword>
<dbReference type="Gene3D" id="3.40.1280.10">
    <property type="match status" value="1"/>
</dbReference>
<gene>
    <name evidence="4" type="ORF">GCM10009804_11290</name>
</gene>
<reference evidence="4 5" key="1">
    <citation type="journal article" date="2019" name="Int. J. Syst. Evol. Microbiol.">
        <title>The Global Catalogue of Microorganisms (GCM) 10K type strain sequencing project: providing services to taxonomists for standard genome sequencing and annotation.</title>
        <authorList>
            <consortium name="The Broad Institute Genomics Platform"/>
            <consortium name="The Broad Institute Genome Sequencing Center for Infectious Disease"/>
            <person name="Wu L."/>
            <person name="Ma J."/>
        </authorList>
    </citation>
    <scope>NUCLEOTIDE SEQUENCE [LARGE SCALE GENOMIC DNA]</scope>
    <source>
        <strain evidence="4 5">JCM 15572</strain>
    </source>
</reference>
<keyword evidence="5" id="KW-1185">Reference proteome</keyword>
<dbReference type="Pfam" id="PF00588">
    <property type="entry name" value="SpoU_methylase"/>
    <property type="match status" value="1"/>
</dbReference>
<dbReference type="InterPro" id="IPR029026">
    <property type="entry name" value="tRNA_m1G_MTases_N"/>
</dbReference>
<dbReference type="GO" id="GO:0008168">
    <property type="term" value="F:methyltransferase activity"/>
    <property type="evidence" value="ECO:0007669"/>
    <property type="project" value="UniProtKB-KW"/>
</dbReference>
<feature type="domain" description="tRNA/rRNA methyltransferase SpoU type" evidence="3">
    <location>
        <begin position="138"/>
        <end position="278"/>
    </location>
</feature>
<dbReference type="InterPro" id="IPR029064">
    <property type="entry name" value="Ribosomal_eL30-like_sf"/>
</dbReference>
<evidence type="ECO:0000256" key="1">
    <source>
        <dbReference type="ARBA" id="ARBA00022603"/>
    </source>
</evidence>
<dbReference type="PANTHER" id="PTHR43191">
    <property type="entry name" value="RRNA METHYLTRANSFERASE 3"/>
    <property type="match status" value="1"/>
</dbReference>
<evidence type="ECO:0000259" key="3">
    <source>
        <dbReference type="Pfam" id="PF00588"/>
    </source>
</evidence>
<comment type="caution">
    <text evidence="4">The sequence shown here is derived from an EMBL/GenBank/DDBJ whole genome shotgun (WGS) entry which is preliminary data.</text>
</comment>
<dbReference type="Gene3D" id="3.30.1330.30">
    <property type="match status" value="1"/>
</dbReference>
<evidence type="ECO:0000313" key="4">
    <source>
        <dbReference type="EMBL" id="GAA1556188.1"/>
    </source>
</evidence>